<dbReference type="GO" id="GO:0006351">
    <property type="term" value="P:DNA-templated transcription"/>
    <property type="evidence" value="ECO:0007669"/>
    <property type="project" value="InterPro"/>
</dbReference>
<keyword evidence="3" id="KW-0963">Cytoplasm</keyword>
<keyword evidence="5 13" id="KW-0548">Nucleotidyltransferase</keyword>
<feature type="domain" description="4Fe-4S ferredoxin-type" evidence="14">
    <location>
        <begin position="557"/>
        <end position="587"/>
    </location>
</feature>
<evidence type="ECO:0000256" key="6">
    <source>
        <dbReference type="ARBA" id="ARBA00022723"/>
    </source>
</evidence>
<dbReference type="Gene3D" id="3.30.1490.180">
    <property type="entry name" value="RNA polymerase ii"/>
    <property type="match status" value="1"/>
</dbReference>
<evidence type="ECO:0000256" key="3">
    <source>
        <dbReference type="ARBA" id="ARBA00022490"/>
    </source>
</evidence>
<dbReference type="FunFam" id="2.40.40.20:FF:000019">
    <property type="entry name" value="DNA-directed RNA polymerase II subunit RPB1"/>
    <property type="match status" value="1"/>
</dbReference>
<dbReference type="GO" id="GO:0003899">
    <property type="term" value="F:DNA-directed RNA polymerase activity"/>
    <property type="evidence" value="ECO:0007669"/>
    <property type="project" value="UniProtKB-EC"/>
</dbReference>
<dbReference type="Gene3D" id="1.10.10.1950">
    <property type="match status" value="1"/>
</dbReference>
<dbReference type="SMART" id="SM00663">
    <property type="entry name" value="RPOLA_N"/>
    <property type="match status" value="1"/>
</dbReference>
<dbReference type="Gene3D" id="1.10.132.30">
    <property type="match status" value="1"/>
</dbReference>
<comment type="similarity">
    <text evidence="1 13">Belongs to the RNA polymerase beta' chain family.</text>
</comment>
<keyword evidence="2 13" id="KW-0240">DNA-directed RNA polymerase</keyword>
<dbReference type="Pfam" id="PF04998">
    <property type="entry name" value="RNA_pol_Rpb1_5"/>
    <property type="match status" value="1"/>
</dbReference>
<proteinExistence type="inferred from homology"/>
<dbReference type="GO" id="GO:0008270">
    <property type="term" value="F:zinc ion binding"/>
    <property type="evidence" value="ECO:0007669"/>
    <property type="project" value="InterPro"/>
</dbReference>
<evidence type="ECO:0000256" key="5">
    <source>
        <dbReference type="ARBA" id="ARBA00022695"/>
    </source>
</evidence>
<dbReference type="EC" id="2.7.7.6" evidence="13"/>
<dbReference type="Gene3D" id="6.10.250.2940">
    <property type="match status" value="1"/>
</dbReference>
<dbReference type="PANTHER" id="PTHR19376:SF32">
    <property type="entry name" value="DNA-DIRECTED RNA POLYMERASE III SUBUNIT RPC1"/>
    <property type="match status" value="1"/>
</dbReference>
<dbReference type="Gene3D" id="2.60.40.2940">
    <property type="match status" value="1"/>
</dbReference>
<dbReference type="GO" id="GO:0000428">
    <property type="term" value="C:DNA-directed RNA polymerase complex"/>
    <property type="evidence" value="ECO:0007669"/>
    <property type="project" value="UniProtKB-KW"/>
</dbReference>
<name>A0A1L2JMQ2_9CREN</name>
<keyword evidence="10 13" id="KW-0804">Transcription</keyword>
<dbReference type="EMBL" id="KX765076">
    <property type="protein sequence ID" value="AOZ56162.1"/>
    <property type="molecule type" value="Genomic_DNA"/>
</dbReference>
<dbReference type="PANTHER" id="PTHR19376">
    <property type="entry name" value="DNA-DIRECTED RNA POLYMERASE"/>
    <property type="match status" value="1"/>
</dbReference>
<keyword evidence="6" id="KW-0479">Metal-binding</keyword>
<organism evidence="15">
    <name type="scientific">uncultured korarchaeote</name>
    <dbReference type="NCBI Taxonomy" id="161241"/>
    <lineage>
        <taxon>Archaea</taxon>
        <taxon>Thermoproteota</taxon>
        <taxon>environmental samples</taxon>
    </lineage>
</organism>
<dbReference type="SUPFAM" id="SSF64484">
    <property type="entry name" value="beta and beta-prime subunits of DNA dependent RNA-polymerase"/>
    <property type="match status" value="1"/>
</dbReference>
<dbReference type="InterPro" id="IPR017896">
    <property type="entry name" value="4Fe4S_Fe-S-bd"/>
</dbReference>
<keyword evidence="8" id="KW-0460">Magnesium</keyword>
<comment type="function">
    <text evidence="12">DNA-dependent RNA polymerase (RNAP) catalyzes the transcription of DNA into RNA using the four ribonucleoside triphosphates as substrates. Forms the clamp head domain.</text>
</comment>
<dbReference type="InterPro" id="IPR038120">
    <property type="entry name" value="Rpb1_funnel_sf"/>
</dbReference>
<reference evidence="15" key="1">
    <citation type="journal article" date="2017" name="Nature">
        <title>Metagenomic exploration of ASGARD archaea illuminates the origin of cellular complexity in eukaryotes.</title>
        <authorList>
            <person name="Zaremba-Niedzwiedzka K."/>
            <person name="Caceres E.F."/>
            <person name="Saw J.H.W."/>
            <person name="Backstrom D."/>
            <person name="Juzokaite L."/>
            <person name="Vancaester E."/>
            <person name="Seitz K.W."/>
            <person name="Anantharaman K."/>
            <person name="Starnawski P."/>
            <person name="Kjeldsen K.U."/>
            <person name="Stott M.B."/>
            <person name="Nunoura T."/>
            <person name="Banfield J.F."/>
            <person name="Schramm A."/>
            <person name="Baker B.J."/>
            <person name="Spang A."/>
            <person name="Ettema T.J.G."/>
        </authorList>
    </citation>
    <scope>NUCLEOTIDE SEQUENCE</scope>
    <source>
        <strain evidence="15">TIV_1</strain>
    </source>
</reference>
<keyword evidence="4 13" id="KW-0808">Transferase</keyword>
<evidence type="ECO:0000256" key="1">
    <source>
        <dbReference type="ARBA" id="ARBA00006460"/>
    </source>
</evidence>
<evidence type="ECO:0000256" key="11">
    <source>
        <dbReference type="ARBA" id="ARBA00048552"/>
    </source>
</evidence>
<evidence type="ECO:0000256" key="4">
    <source>
        <dbReference type="ARBA" id="ARBA00022679"/>
    </source>
</evidence>
<keyword evidence="7" id="KW-0862">Zinc</keyword>
<dbReference type="InterPro" id="IPR007081">
    <property type="entry name" value="RNA_pol_Rpb1_5"/>
</dbReference>
<dbReference type="Pfam" id="PF04997">
    <property type="entry name" value="RNA_pol_Rpb1_1"/>
    <property type="match status" value="1"/>
</dbReference>
<dbReference type="InterPro" id="IPR007083">
    <property type="entry name" value="RNA_pol_Rpb1_4"/>
</dbReference>
<evidence type="ECO:0000256" key="2">
    <source>
        <dbReference type="ARBA" id="ARBA00022478"/>
    </source>
</evidence>
<protein>
    <recommendedName>
        <fullName evidence="13">DNA-directed RNA polymerase subunit</fullName>
        <ecNumber evidence="13">2.7.7.6</ecNumber>
    </recommendedName>
</protein>
<dbReference type="InterPro" id="IPR044893">
    <property type="entry name" value="RNA_pol_Rpb1_clamp_domain"/>
</dbReference>
<dbReference type="Pfam" id="PF05000">
    <property type="entry name" value="RNA_pol_Rpb1_4"/>
    <property type="match status" value="1"/>
</dbReference>
<dbReference type="Gene3D" id="2.40.40.20">
    <property type="match status" value="1"/>
</dbReference>
<dbReference type="PROSITE" id="PS51379">
    <property type="entry name" value="4FE4S_FER_2"/>
    <property type="match status" value="1"/>
</dbReference>
<dbReference type="InterPro" id="IPR007066">
    <property type="entry name" value="RNA_pol_Rpb1_3"/>
</dbReference>
<comment type="function">
    <text evidence="13">DNA-dependent RNA polymerase catalyzes the transcription of DNA into RNA using the four ribonucleoside triphosphates as substrates.</text>
</comment>
<dbReference type="Gene3D" id="4.10.860.120">
    <property type="entry name" value="RNA polymerase II, clamp domain"/>
    <property type="match status" value="1"/>
</dbReference>
<accession>A0A1L2JMQ2</accession>
<evidence type="ECO:0000256" key="7">
    <source>
        <dbReference type="ARBA" id="ARBA00022833"/>
    </source>
</evidence>
<dbReference type="GO" id="GO:0003677">
    <property type="term" value="F:DNA binding"/>
    <property type="evidence" value="ECO:0007669"/>
    <property type="project" value="UniProtKB-KW"/>
</dbReference>
<evidence type="ECO:0000256" key="9">
    <source>
        <dbReference type="ARBA" id="ARBA00023125"/>
    </source>
</evidence>
<dbReference type="Pfam" id="PF04983">
    <property type="entry name" value="RNA_pol_Rpb1_3"/>
    <property type="match status" value="1"/>
</dbReference>
<evidence type="ECO:0000259" key="14">
    <source>
        <dbReference type="PROSITE" id="PS51379"/>
    </source>
</evidence>
<evidence type="ECO:0000256" key="12">
    <source>
        <dbReference type="ARBA" id="ARBA00053389"/>
    </source>
</evidence>
<keyword evidence="9" id="KW-0238">DNA-binding</keyword>
<evidence type="ECO:0000313" key="15">
    <source>
        <dbReference type="EMBL" id="AOZ56162.1"/>
    </source>
</evidence>
<dbReference type="InterPro" id="IPR045867">
    <property type="entry name" value="DNA-dir_RpoC_beta_prime"/>
</dbReference>
<evidence type="ECO:0000256" key="8">
    <source>
        <dbReference type="ARBA" id="ARBA00022842"/>
    </source>
</evidence>
<dbReference type="Gene3D" id="6.20.50.80">
    <property type="match status" value="1"/>
</dbReference>
<dbReference type="NCBIfam" id="TIGR02390">
    <property type="entry name" value="RNA_pol_rpoA1"/>
    <property type="match status" value="1"/>
</dbReference>
<dbReference type="Pfam" id="PF00623">
    <property type="entry name" value="RNA_pol_Rpb1_2"/>
    <property type="match status" value="1"/>
</dbReference>
<dbReference type="InterPro" id="IPR000722">
    <property type="entry name" value="RNA_pol_asu"/>
</dbReference>
<evidence type="ECO:0000256" key="10">
    <source>
        <dbReference type="ARBA" id="ARBA00023163"/>
    </source>
</evidence>
<dbReference type="Gene3D" id="1.10.150.390">
    <property type="match status" value="1"/>
</dbReference>
<sequence length="1263" mass="141682">MNYDLSYRIKALTFGLLSPEQIRKIGTIEITSPDTYDEEGSPIEGGVLDPRLGVIDPTQVCKTCGNRIDRCPGHFGRIELVRPVLHVGFVREIRDILNSTCANCNRILLPEDVLKEYLEKMNKYIKIHGEISQKIIREVITKASKVQKCPHCGKKAAKVKVEYVYRFYVEHPNKRRIWPQEIRERLEGIPDDDVLLLGFHPGRSRPENAVLTVILVPPLSIRPSVTLETGEKSEDDLTHKLADIVRVNRKLESLLGSGSPSVLVEETWDLLQYHVATLYDNTISGLPPATQHGKRPIKAIFDRWSGKDGRFRNNLIGKRVDFSSRTVITPDPMIDIGEVGVPVEIAKVLTLPEHVNEYNIEELKERVKNGPEYPGANYVIRPNGEKVKLTLLADRQAIADELDYNYVVERHLQDGDSVIFNRHPSLHRLSILKHRVKVLPYGTFRLNPAVCTPYNADFDGDEMNVHAPQSLQARIEGDELLAVEKNLVSPRIGGAIIGGSEDYITAAYLMTSEKTKLTKKDASRILVWGGIYKLPEPDEDGLWSGKKIFSMFLPKGIEFRGKASSCRGCEKCLEENCPYDAYVVVKDGKLIKGALDTNTIGVLVKAKTSLLDTIIRDKGEEAAADFISRYFKALSGYIRLRGTTMSLSDVELPPEALKEVEEVIEKGKKDVMELIERAKKGKLEAIPGMTKRETLERLIMDVLQKTRGKHEEIVKRYLNPDSDPYIMARTKARGSILNLTQMSASLGQQAIRGKRVTTGFKGRTLSCFVPGEDEVFSKGYVKNSYVKGLTPAEFLFHAMAGRDSLVDKGLRTAESGYTYRKLANALKDCMVDYDFTVRDSEDNIIQFKFGDDGIDPAKYFHGEYTNFRKIAEESVKKAGEEQPLNPEDIEDKISKAGLPITLAKHLIELKAGPKAVQSAINEGLRVKERCMVQPLHPVGIIAAESVAEPATQMTLRTFHTPGVAELNITLGLPRLIELFDARRKQKTPRMTVYLKPKIAKSKEEAEKIVRNMVEIKVGDLAKMVLTDYYEREITIILDKSRVKKADVKAEDIAKLLNKLGKVSVENGEIKVKLQKEGFIRQLRDLRRKILDTHVKGIKGIKKARVRFKDGEYIIETEGVNLQKVFEIDGVDTTKTTCNDIYEVRKVLGIEAARNLLIEEVLGVLEGQGLEVDRRHVSLIADIMCFTGEIRQVGRYGVLRDKKDILARAAFETTKKVILDASRQGVRTELKSPLDAVIVGKPPRIGTGGVNIYWYVGEIESGAG</sequence>
<evidence type="ECO:0000256" key="13">
    <source>
        <dbReference type="RuleBase" id="RU004279"/>
    </source>
</evidence>
<dbReference type="InterPro" id="IPR012758">
    <property type="entry name" value="RPO1N"/>
</dbReference>
<dbReference type="InterPro" id="IPR007080">
    <property type="entry name" value="RNA_pol_Rpb1_1"/>
</dbReference>
<dbReference type="InterPro" id="IPR006592">
    <property type="entry name" value="RNA_pol_N"/>
</dbReference>
<dbReference type="NCBIfam" id="NF006336">
    <property type="entry name" value="PRK08566.1"/>
    <property type="match status" value="1"/>
</dbReference>
<comment type="catalytic activity">
    <reaction evidence="11 13">
        <text>RNA(n) + a ribonucleoside 5'-triphosphate = RNA(n+1) + diphosphate</text>
        <dbReference type="Rhea" id="RHEA:21248"/>
        <dbReference type="Rhea" id="RHEA-COMP:14527"/>
        <dbReference type="Rhea" id="RHEA-COMP:17342"/>
        <dbReference type="ChEBI" id="CHEBI:33019"/>
        <dbReference type="ChEBI" id="CHEBI:61557"/>
        <dbReference type="ChEBI" id="CHEBI:140395"/>
        <dbReference type="EC" id="2.7.7.6"/>
    </reaction>
</comment>
<dbReference type="AlphaFoldDB" id="A0A1L2JMQ2"/>